<dbReference type="GO" id="GO:0000136">
    <property type="term" value="C:mannan polymerase complex"/>
    <property type="evidence" value="ECO:0007669"/>
    <property type="project" value="TreeGrafter"/>
</dbReference>
<reference evidence="1" key="1">
    <citation type="journal article" date="2020" name="Nature">
        <title>Giant virus diversity and host interactions through global metagenomics.</title>
        <authorList>
            <person name="Schulz F."/>
            <person name="Roux S."/>
            <person name="Paez-Espino D."/>
            <person name="Jungbluth S."/>
            <person name="Walsh D.A."/>
            <person name="Denef V.J."/>
            <person name="McMahon K.D."/>
            <person name="Konstantinidis K.T."/>
            <person name="Eloe-Fadrosh E.A."/>
            <person name="Kyrpides N.C."/>
            <person name="Woyke T."/>
        </authorList>
    </citation>
    <scope>NUCLEOTIDE SEQUENCE</scope>
    <source>
        <strain evidence="1">GVMAG-M-3300027770-73</strain>
    </source>
</reference>
<dbReference type="InterPro" id="IPR029044">
    <property type="entry name" value="Nucleotide-diphossugar_trans"/>
</dbReference>
<organism evidence="1">
    <name type="scientific">viral metagenome</name>
    <dbReference type="NCBI Taxonomy" id="1070528"/>
    <lineage>
        <taxon>unclassified sequences</taxon>
        <taxon>metagenomes</taxon>
        <taxon>organismal metagenomes</taxon>
    </lineage>
</organism>
<dbReference type="PANTHER" id="PTHR31834:SF1">
    <property type="entry name" value="INITIATION-SPECIFIC ALPHA-1,6-MANNOSYLTRANSFERASE"/>
    <property type="match status" value="1"/>
</dbReference>
<sequence>MDKEEFSAEEEFRVEEEFSKEEDLIEPEENIELEFSEIQQNINLGSGVKNYDIPKNIFLTHKSMAYINSTPELRRSVHSWLKYKKDYKIFYYDNAMCESFIKKNFSEDVYRAYQRLPMAVMKADLWRYCVIYTYGGIYTDADAECMMHPDIFTSPKTLLVCGPEVDGIHLSQWCFAAPKHSPIIKSIIDLSVERILSIPKMKGEHIIHYLTGPSCFTDGIEKYLKENNKKTFTNKLQYNRYRSNVMCVFDVTMFNKVIHHHFAGSNSDGWKQERNRKLM</sequence>
<dbReference type="SUPFAM" id="SSF53448">
    <property type="entry name" value="Nucleotide-diphospho-sugar transferases"/>
    <property type="match status" value="1"/>
</dbReference>
<dbReference type="InterPro" id="IPR039367">
    <property type="entry name" value="Och1-like"/>
</dbReference>
<dbReference type="InterPro" id="IPR007577">
    <property type="entry name" value="GlycoTrfase_DXD_sugar-bd_CS"/>
</dbReference>
<dbReference type="EMBL" id="MN740472">
    <property type="protein sequence ID" value="QHU28559.1"/>
    <property type="molecule type" value="Genomic_DNA"/>
</dbReference>
<dbReference type="Gene3D" id="3.90.550.20">
    <property type="match status" value="1"/>
</dbReference>
<dbReference type="GO" id="GO:0000009">
    <property type="term" value="F:alpha-1,6-mannosyltransferase activity"/>
    <property type="evidence" value="ECO:0007669"/>
    <property type="project" value="InterPro"/>
</dbReference>
<dbReference type="Pfam" id="PF04488">
    <property type="entry name" value="Gly_transf_sug"/>
    <property type="match status" value="1"/>
</dbReference>
<dbReference type="AlphaFoldDB" id="A0A6C0LC78"/>
<accession>A0A6C0LC78</accession>
<evidence type="ECO:0000313" key="1">
    <source>
        <dbReference type="EMBL" id="QHU28559.1"/>
    </source>
</evidence>
<protein>
    <recommendedName>
        <fullName evidence="2">Glycosyltransferase</fullName>
    </recommendedName>
</protein>
<dbReference type="GO" id="GO:0006487">
    <property type="term" value="P:protein N-linked glycosylation"/>
    <property type="evidence" value="ECO:0007669"/>
    <property type="project" value="TreeGrafter"/>
</dbReference>
<evidence type="ECO:0008006" key="2">
    <source>
        <dbReference type="Google" id="ProtNLM"/>
    </source>
</evidence>
<proteinExistence type="predicted"/>
<name>A0A6C0LC78_9ZZZZ</name>
<dbReference type="PANTHER" id="PTHR31834">
    <property type="entry name" value="INITIATION-SPECIFIC ALPHA-1,6-MANNOSYLTRANSFERASE"/>
    <property type="match status" value="1"/>
</dbReference>